<organism evidence="2 3">
    <name type="scientific">Arachis hypogaea</name>
    <name type="common">Peanut</name>
    <dbReference type="NCBI Taxonomy" id="3818"/>
    <lineage>
        <taxon>Eukaryota</taxon>
        <taxon>Viridiplantae</taxon>
        <taxon>Streptophyta</taxon>
        <taxon>Embryophyta</taxon>
        <taxon>Tracheophyta</taxon>
        <taxon>Spermatophyta</taxon>
        <taxon>Magnoliopsida</taxon>
        <taxon>eudicotyledons</taxon>
        <taxon>Gunneridae</taxon>
        <taxon>Pentapetalae</taxon>
        <taxon>rosids</taxon>
        <taxon>fabids</taxon>
        <taxon>Fabales</taxon>
        <taxon>Fabaceae</taxon>
        <taxon>Papilionoideae</taxon>
        <taxon>50 kb inversion clade</taxon>
        <taxon>dalbergioids sensu lato</taxon>
        <taxon>Dalbergieae</taxon>
        <taxon>Pterocarpus clade</taxon>
        <taxon>Arachis</taxon>
    </lineage>
</organism>
<keyword evidence="3" id="KW-1185">Reference proteome</keyword>
<evidence type="ECO:0000313" key="2">
    <source>
        <dbReference type="EMBL" id="RYR04504.1"/>
    </source>
</evidence>
<dbReference type="AlphaFoldDB" id="A0A444YRG8"/>
<dbReference type="Proteomes" id="UP000289738">
    <property type="component" value="Chromosome B06"/>
</dbReference>
<accession>A0A444YRG8</accession>
<evidence type="ECO:0000256" key="1">
    <source>
        <dbReference type="SAM" id="MobiDB-lite"/>
    </source>
</evidence>
<evidence type="ECO:0000313" key="3">
    <source>
        <dbReference type="Proteomes" id="UP000289738"/>
    </source>
</evidence>
<sequence length="101" mass="11638">METTEERGSSKGGGSSEPTELFLQWGNRKRIRCVRVKDPRISTRLNAVVGGITRKLVHNHKETSHLQPNRLTRGREASEREAYSFFFFYLPPTSHSFCFSH</sequence>
<protein>
    <submittedName>
        <fullName evidence="2">Uncharacterized protein</fullName>
    </submittedName>
</protein>
<comment type="caution">
    <text evidence="2">The sequence shown here is derived from an EMBL/GenBank/DDBJ whole genome shotgun (WGS) entry which is preliminary data.</text>
</comment>
<feature type="region of interest" description="Disordered" evidence="1">
    <location>
        <begin position="1"/>
        <end position="20"/>
    </location>
</feature>
<dbReference type="EMBL" id="SDMP01000016">
    <property type="protein sequence ID" value="RYR04504.1"/>
    <property type="molecule type" value="Genomic_DNA"/>
</dbReference>
<reference evidence="2 3" key="1">
    <citation type="submission" date="2019-01" db="EMBL/GenBank/DDBJ databases">
        <title>Sequencing of cultivated peanut Arachis hypogaea provides insights into genome evolution and oil improvement.</title>
        <authorList>
            <person name="Chen X."/>
        </authorList>
    </citation>
    <scope>NUCLEOTIDE SEQUENCE [LARGE SCALE GENOMIC DNA]</scope>
    <source>
        <strain evidence="3">cv. Fuhuasheng</strain>
        <tissue evidence="2">Leaves</tissue>
    </source>
</reference>
<gene>
    <name evidence="2" type="ORF">Ahy_B06g084255</name>
</gene>
<proteinExistence type="predicted"/>
<name>A0A444YRG8_ARAHY</name>